<dbReference type="HOGENOM" id="CLU_136788_1_2_9"/>
<gene>
    <name evidence="2" type="ordered locus">Hore_09240</name>
</gene>
<dbReference type="KEGG" id="hor:Hore_09240"/>
<dbReference type="InterPro" id="IPR003425">
    <property type="entry name" value="CCB3/YggT"/>
</dbReference>
<feature type="transmembrane region" description="Helical" evidence="1">
    <location>
        <begin position="12"/>
        <end position="33"/>
    </location>
</feature>
<dbReference type="Proteomes" id="UP000000719">
    <property type="component" value="Chromosome"/>
</dbReference>
<proteinExistence type="predicted"/>
<reference evidence="2 3" key="1">
    <citation type="journal article" date="2009" name="PLoS ONE">
        <title>Genome analysis of the anaerobic thermohalophilic bacterium Halothermothrix orenii.</title>
        <authorList>
            <person name="Mavromatis K."/>
            <person name="Ivanova N."/>
            <person name="Anderson I."/>
            <person name="Lykidis A."/>
            <person name="Hooper S.D."/>
            <person name="Sun H."/>
            <person name="Kunin V."/>
            <person name="Lapidus A."/>
            <person name="Hugenholtz P."/>
            <person name="Patel B."/>
            <person name="Kyrpides N.C."/>
        </authorList>
    </citation>
    <scope>NUCLEOTIDE SEQUENCE [LARGE SCALE GENOMIC DNA]</scope>
    <source>
        <strain evidence="3">H 168 / OCM 544 / DSM 9562</strain>
    </source>
</reference>
<dbReference type="STRING" id="373903.Hore_09240"/>
<dbReference type="EMBL" id="CP001098">
    <property type="protein sequence ID" value="ACL69680.1"/>
    <property type="molecule type" value="Genomic_DNA"/>
</dbReference>
<accession>B8CWL1</accession>
<dbReference type="eggNOG" id="COG0762">
    <property type="taxonomic scope" value="Bacteria"/>
</dbReference>
<keyword evidence="1" id="KW-0472">Membrane</keyword>
<protein>
    <submittedName>
        <fullName evidence="2">YGGT family</fullName>
    </submittedName>
</protein>
<dbReference type="GO" id="GO:0016020">
    <property type="term" value="C:membrane"/>
    <property type="evidence" value="ECO:0007669"/>
    <property type="project" value="InterPro"/>
</dbReference>
<dbReference type="OrthoDB" id="283553at2"/>
<keyword evidence="3" id="KW-1185">Reference proteome</keyword>
<keyword evidence="1" id="KW-0812">Transmembrane</keyword>
<evidence type="ECO:0000313" key="2">
    <source>
        <dbReference type="EMBL" id="ACL69680.1"/>
    </source>
</evidence>
<dbReference type="AlphaFoldDB" id="B8CWL1"/>
<dbReference type="Pfam" id="PF02325">
    <property type="entry name" value="CCB3_YggT"/>
    <property type="match status" value="1"/>
</dbReference>
<name>B8CWL1_HALOH</name>
<organism evidence="2 3">
    <name type="scientific">Halothermothrix orenii (strain H 168 / OCM 544 / DSM 9562)</name>
    <dbReference type="NCBI Taxonomy" id="373903"/>
    <lineage>
        <taxon>Bacteria</taxon>
        <taxon>Bacillati</taxon>
        <taxon>Bacillota</taxon>
        <taxon>Clostridia</taxon>
        <taxon>Halanaerobiales</taxon>
        <taxon>Halothermotrichaceae</taxon>
        <taxon>Halothermothrix</taxon>
    </lineage>
</organism>
<evidence type="ECO:0000313" key="3">
    <source>
        <dbReference type="Proteomes" id="UP000000719"/>
    </source>
</evidence>
<sequence length="96" mass="10884">MILVISSFLTGLINLAYELVVLLIFIRVIISWIRPTVHNSTFIKILRIIYELTEPILSPIRQLLPQGNLGIDFSPFIAIIILSLLRIILVSLVNAF</sequence>
<keyword evidence="1" id="KW-1133">Transmembrane helix</keyword>
<feature type="transmembrane region" description="Helical" evidence="1">
    <location>
        <begin position="73"/>
        <end position="93"/>
    </location>
</feature>
<evidence type="ECO:0000256" key="1">
    <source>
        <dbReference type="SAM" id="Phobius"/>
    </source>
</evidence>
<dbReference type="RefSeq" id="WP_012635867.1">
    <property type="nucleotide sequence ID" value="NC_011899.1"/>
</dbReference>